<dbReference type="GO" id="GO:0016616">
    <property type="term" value="F:oxidoreductase activity, acting on the CH-OH group of donors, NAD or NADP as acceptor"/>
    <property type="evidence" value="ECO:0007669"/>
    <property type="project" value="InterPro"/>
</dbReference>
<dbReference type="InterPro" id="IPR036291">
    <property type="entry name" value="NAD(P)-bd_dom_sf"/>
</dbReference>
<dbReference type="GO" id="GO:0006631">
    <property type="term" value="P:fatty acid metabolic process"/>
    <property type="evidence" value="ECO:0007669"/>
    <property type="project" value="InterPro"/>
</dbReference>
<dbReference type="SUPFAM" id="SSF51735">
    <property type="entry name" value="NAD(P)-binding Rossmann-fold domains"/>
    <property type="match status" value="1"/>
</dbReference>
<dbReference type="GO" id="GO:0070403">
    <property type="term" value="F:NAD+ binding"/>
    <property type="evidence" value="ECO:0007669"/>
    <property type="project" value="InterPro"/>
</dbReference>
<dbReference type="PIRSF" id="PIRSF000105">
    <property type="entry name" value="HCDH"/>
    <property type="match status" value="1"/>
</dbReference>
<dbReference type="PROSITE" id="PS00067">
    <property type="entry name" value="3HCDH"/>
    <property type="match status" value="1"/>
</dbReference>
<evidence type="ECO:0000313" key="6">
    <source>
        <dbReference type="EMBL" id="GAA0307604.1"/>
    </source>
</evidence>
<accession>A0AAV3S8I1</accession>
<dbReference type="Gene3D" id="3.40.50.720">
    <property type="entry name" value="NAD(P)-binding Rossmann-like Domain"/>
    <property type="match status" value="1"/>
</dbReference>
<dbReference type="SUPFAM" id="SSF48179">
    <property type="entry name" value="6-phosphogluconate dehydrogenase C-terminal domain-like"/>
    <property type="match status" value="1"/>
</dbReference>
<evidence type="ECO:0000313" key="7">
    <source>
        <dbReference type="Proteomes" id="UP001500837"/>
    </source>
</evidence>
<dbReference type="InterPro" id="IPR022694">
    <property type="entry name" value="3-OHacyl-CoA_DH"/>
</dbReference>
<dbReference type="AlphaFoldDB" id="A0AAV3S8I1"/>
<evidence type="ECO:0000256" key="1">
    <source>
        <dbReference type="ARBA" id="ARBA00009463"/>
    </source>
</evidence>
<dbReference type="InterPro" id="IPR006176">
    <property type="entry name" value="3-OHacyl-CoA_DH_NAD-bd"/>
</dbReference>
<dbReference type="RefSeq" id="WP_211312033.1">
    <property type="nucleotide sequence ID" value="NZ_BAAABL010000067.1"/>
</dbReference>
<keyword evidence="2" id="KW-0560">Oxidoreductase</keyword>
<evidence type="ECO:0000256" key="3">
    <source>
        <dbReference type="PIRSR" id="PIRSR000105-1"/>
    </source>
</evidence>
<dbReference type="Pfam" id="PF00725">
    <property type="entry name" value="3HCDH"/>
    <property type="match status" value="1"/>
</dbReference>
<sequence>MLQTQNVAIVGAGNMGHGFAAHFVIQDKDVTLIDHRQPNLDEAEAQIRDVVAFLREEGLTELSPDDVVDAIDFTLDTAAGVDGVDLVVETVSEDLDTKHEVFADFAPAAPDEALLASNTSGIPITDIAKGVPEYAERVVGCHWWFPPYLLPTVEVIRGELTSDETLERMEAFVESVDRIPLTVEKDAPGFLWNRIQHALFREAIHIAEEGIASLEDVNRAIRDGYAIRTAAIGPIETIDIAGLDLTQTVGDDLYPHLCDDDETSDLFDEYLERGRGGIEDGAGFFEYDEDPSGITQARDEQVMAIRRALTGEAGLGADE</sequence>
<evidence type="ECO:0000259" key="4">
    <source>
        <dbReference type="Pfam" id="PF00725"/>
    </source>
</evidence>
<feature type="site" description="Important for catalytic activity" evidence="3">
    <location>
        <position position="142"/>
    </location>
</feature>
<keyword evidence="7" id="KW-1185">Reference proteome</keyword>
<dbReference type="Pfam" id="PF02737">
    <property type="entry name" value="3HCDH_N"/>
    <property type="match status" value="1"/>
</dbReference>
<feature type="domain" description="3-hydroxyacyl-CoA dehydrogenase C-terminal" evidence="4">
    <location>
        <begin position="189"/>
        <end position="287"/>
    </location>
</feature>
<name>A0AAV3S8I1_9EURY</name>
<dbReference type="EMBL" id="BAAABL010000067">
    <property type="protein sequence ID" value="GAA0307604.1"/>
    <property type="molecule type" value="Genomic_DNA"/>
</dbReference>
<evidence type="ECO:0000256" key="2">
    <source>
        <dbReference type="ARBA" id="ARBA00023002"/>
    </source>
</evidence>
<comment type="caution">
    <text evidence="6">The sequence shown here is derived from an EMBL/GenBank/DDBJ whole genome shotgun (WGS) entry which is preliminary data.</text>
</comment>
<comment type="similarity">
    <text evidence="1">Belongs to the 3-hydroxyacyl-CoA dehydrogenase family.</text>
</comment>
<proteinExistence type="inferred from homology"/>
<protein>
    <submittedName>
        <fullName evidence="6">3-hydroxyacyl-CoA dehydrogenase NAD-binding domain-containing protein</fullName>
    </submittedName>
</protein>
<dbReference type="Proteomes" id="UP001500837">
    <property type="component" value="Unassembled WGS sequence"/>
</dbReference>
<dbReference type="Gene3D" id="1.10.1040.10">
    <property type="entry name" value="N-(1-d-carboxylethyl)-l-norvaline Dehydrogenase, domain 2"/>
    <property type="match status" value="1"/>
</dbReference>
<dbReference type="InterPro" id="IPR006180">
    <property type="entry name" value="3-OHacyl-CoA_DH_CS"/>
</dbReference>
<evidence type="ECO:0000259" key="5">
    <source>
        <dbReference type="Pfam" id="PF02737"/>
    </source>
</evidence>
<organism evidence="6 7">
    <name type="scientific">Halarchaeum salinum</name>
    <dbReference type="NCBI Taxonomy" id="489912"/>
    <lineage>
        <taxon>Archaea</taxon>
        <taxon>Methanobacteriati</taxon>
        <taxon>Methanobacteriota</taxon>
        <taxon>Stenosarchaea group</taxon>
        <taxon>Halobacteria</taxon>
        <taxon>Halobacteriales</taxon>
        <taxon>Halobacteriaceae</taxon>
    </lineage>
</organism>
<dbReference type="InterPro" id="IPR008927">
    <property type="entry name" value="6-PGluconate_DH-like_C_sf"/>
</dbReference>
<dbReference type="PANTHER" id="PTHR48075:SF5">
    <property type="entry name" value="3-HYDROXYBUTYRYL-COA DEHYDROGENASE"/>
    <property type="match status" value="1"/>
</dbReference>
<gene>
    <name evidence="6" type="ORF">GCM10009066_21560</name>
</gene>
<dbReference type="InterPro" id="IPR013328">
    <property type="entry name" value="6PGD_dom2"/>
</dbReference>
<reference evidence="6 7" key="1">
    <citation type="journal article" date="2019" name="Int. J. Syst. Evol. Microbiol.">
        <title>The Global Catalogue of Microorganisms (GCM) 10K type strain sequencing project: providing services to taxonomists for standard genome sequencing and annotation.</title>
        <authorList>
            <consortium name="The Broad Institute Genomics Platform"/>
            <consortium name="The Broad Institute Genome Sequencing Center for Infectious Disease"/>
            <person name="Wu L."/>
            <person name="Ma J."/>
        </authorList>
    </citation>
    <scope>NUCLEOTIDE SEQUENCE [LARGE SCALE GENOMIC DNA]</scope>
    <source>
        <strain evidence="6 7">JCM 16330</strain>
    </source>
</reference>
<dbReference type="PANTHER" id="PTHR48075">
    <property type="entry name" value="3-HYDROXYACYL-COA DEHYDROGENASE FAMILY PROTEIN"/>
    <property type="match status" value="1"/>
</dbReference>
<dbReference type="InterPro" id="IPR006108">
    <property type="entry name" value="3HC_DH_C"/>
</dbReference>
<feature type="domain" description="3-hydroxyacyl-CoA dehydrogenase NAD binding" evidence="5">
    <location>
        <begin position="6"/>
        <end position="186"/>
    </location>
</feature>